<dbReference type="InterPro" id="IPR008183">
    <property type="entry name" value="Aldose_1/G6P_1-epimerase"/>
</dbReference>
<dbReference type="Pfam" id="PF01263">
    <property type="entry name" value="Aldose_epim"/>
    <property type="match status" value="1"/>
</dbReference>
<dbReference type="GO" id="GO:0005975">
    <property type="term" value="P:carbohydrate metabolic process"/>
    <property type="evidence" value="ECO:0007669"/>
    <property type="project" value="InterPro"/>
</dbReference>
<dbReference type="InterPro" id="IPR014718">
    <property type="entry name" value="GH-type_carb-bd"/>
</dbReference>
<evidence type="ECO:0000313" key="2">
    <source>
        <dbReference type="Proteomes" id="UP000472916"/>
    </source>
</evidence>
<protein>
    <submittedName>
        <fullName evidence="1">Aldose 1-epimerase family protein</fullName>
    </submittedName>
</protein>
<dbReference type="EMBL" id="WWSC01000005">
    <property type="protein sequence ID" value="MZK41204.1"/>
    <property type="molecule type" value="Genomic_DNA"/>
</dbReference>
<dbReference type="PANTHER" id="PTHR11122">
    <property type="entry name" value="APOSPORY-ASSOCIATED PROTEIN C-RELATED"/>
    <property type="match status" value="1"/>
</dbReference>
<proteinExistence type="predicted"/>
<dbReference type="Proteomes" id="UP000472916">
    <property type="component" value="Unassembled WGS sequence"/>
</dbReference>
<dbReference type="InterPro" id="IPR037481">
    <property type="entry name" value="LacX"/>
</dbReference>
<dbReference type="Gene3D" id="2.70.98.10">
    <property type="match status" value="1"/>
</dbReference>
<gene>
    <name evidence="1" type="ORF">GT528_05640</name>
</gene>
<reference evidence="1 2" key="1">
    <citation type="journal article" date="2019" name="Nat. Med.">
        <title>A library of human gut bacterial isolates paired with longitudinal multiomics data enables mechanistic microbiome research.</title>
        <authorList>
            <person name="Poyet M."/>
            <person name="Groussin M."/>
            <person name="Gibbons S.M."/>
            <person name="Avila-Pacheco J."/>
            <person name="Jiang X."/>
            <person name="Kearney S.M."/>
            <person name="Perrotta A.R."/>
            <person name="Berdy B."/>
            <person name="Zhao S."/>
            <person name="Lieberman T.D."/>
            <person name="Swanson P.K."/>
            <person name="Smith M."/>
            <person name="Roesemann S."/>
            <person name="Alexander J.E."/>
            <person name="Rich S.A."/>
            <person name="Livny J."/>
            <person name="Vlamakis H."/>
            <person name="Clish C."/>
            <person name="Bullock K."/>
            <person name="Deik A."/>
            <person name="Scott J."/>
            <person name="Pierce K.A."/>
            <person name="Xavier R.J."/>
            <person name="Alm E.J."/>
        </authorList>
    </citation>
    <scope>NUCLEOTIDE SEQUENCE [LARGE SCALE GENOMIC DNA]</scope>
    <source>
        <strain evidence="1 2">BIOML-A6</strain>
    </source>
</reference>
<dbReference type="GO" id="GO:0016853">
    <property type="term" value="F:isomerase activity"/>
    <property type="evidence" value="ECO:0007669"/>
    <property type="project" value="InterPro"/>
</dbReference>
<sequence>MEQNWIWKRFRRNGADRKDERLMEQIRLENEQIEVTVNIHGAELRSLKSKADGQEYLWNADAKYWGRTSPVLFPFVGGVKNKVYRHEGKEYPMNQHGFARDMDFTLISRSTDEAWLALEDTDETRKVYPFHFHLEIGYRLEGTAVRVMWKVKNTNEKNMYFAIGAHPAFFCPVREGEKQSEYFLKFKDGEGNAPESLTNTVFGEGGVVTTQKKEYKLTDGFLSIDEHLFDGDALVIEGHQIQRVALTDPQKKEYLAVEFDAPLAGIWSPPKKQAPFVCIEPWYGRCDSERFDGELKDRDWENALEAGGEFEASYKIIIE</sequence>
<evidence type="ECO:0000313" key="1">
    <source>
        <dbReference type="EMBL" id="MZK41204.1"/>
    </source>
</evidence>
<organism evidence="1 2">
    <name type="scientific">Dorea longicatena</name>
    <dbReference type="NCBI Taxonomy" id="88431"/>
    <lineage>
        <taxon>Bacteria</taxon>
        <taxon>Bacillati</taxon>
        <taxon>Bacillota</taxon>
        <taxon>Clostridia</taxon>
        <taxon>Lachnospirales</taxon>
        <taxon>Lachnospiraceae</taxon>
        <taxon>Dorea</taxon>
    </lineage>
</organism>
<dbReference type="GO" id="GO:0030246">
    <property type="term" value="F:carbohydrate binding"/>
    <property type="evidence" value="ECO:0007669"/>
    <property type="project" value="InterPro"/>
</dbReference>
<comment type="caution">
    <text evidence="1">The sequence shown here is derived from an EMBL/GenBank/DDBJ whole genome shotgun (WGS) entry which is preliminary data.</text>
</comment>
<dbReference type="AlphaFoldDB" id="A0A6L8RY60"/>
<dbReference type="CDD" id="cd09024">
    <property type="entry name" value="Aldose_epim_lacX"/>
    <property type="match status" value="1"/>
</dbReference>
<name>A0A6L8RY60_9FIRM</name>
<accession>A0A6L8RY60</accession>
<dbReference type="InterPro" id="IPR011013">
    <property type="entry name" value="Gal_mutarotase_sf_dom"/>
</dbReference>
<dbReference type="PANTHER" id="PTHR11122:SF13">
    <property type="entry name" value="GLUCOSE-6-PHOSPHATE 1-EPIMERASE"/>
    <property type="match status" value="1"/>
</dbReference>
<dbReference type="SUPFAM" id="SSF74650">
    <property type="entry name" value="Galactose mutarotase-like"/>
    <property type="match status" value="1"/>
</dbReference>